<dbReference type="PROSITE" id="PS50001">
    <property type="entry name" value="SH2"/>
    <property type="match status" value="1"/>
</dbReference>
<feature type="region of interest" description="Disordered" evidence="5">
    <location>
        <begin position="134"/>
        <end position="154"/>
    </location>
</feature>
<keyword evidence="1" id="KW-0597">Phosphoprotein</keyword>
<dbReference type="Gene3D" id="3.30.505.10">
    <property type="entry name" value="SH2 domain"/>
    <property type="match status" value="1"/>
</dbReference>
<reference evidence="7" key="1">
    <citation type="submission" date="2023-03" db="EMBL/GenBank/DDBJ databases">
        <title>Electrophorus voltai genome.</title>
        <authorList>
            <person name="Bian C."/>
        </authorList>
    </citation>
    <scope>NUCLEOTIDE SEQUENCE</scope>
    <source>
        <strain evidence="7">CB-2022</strain>
        <tissue evidence="7">Muscle</tissue>
    </source>
</reference>
<comment type="caution">
    <text evidence="7">The sequence shown here is derived from an EMBL/GenBank/DDBJ whole genome shotgun (WGS) entry which is preliminary data.</text>
</comment>
<proteinExistence type="predicted"/>
<feature type="compositionally biased region" description="Basic and acidic residues" evidence="5">
    <location>
        <begin position="369"/>
        <end position="379"/>
    </location>
</feature>
<protein>
    <recommendedName>
        <fullName evidence="6">SH2 domain-containing protein</fullName>
    </recommendedName>
</protein>
<dbReference type="FunFam" id="3.30.505.10:FF:000021">
    <property type="entry name" value="Putative SH2 domain-containing adapter protein F"/>
    <property type="match status" value="1"/>
</dbReference>
<sequence>MAKWLKDYLSFGSKRMPPQPPKPDYTESEILKAYRVQKSLDFEDPYEDHENRSRNDDGSTEVQNAGLGSPLKTSALDMKVVSPKHRLIKVDSQDLGRTKILLSAVSLEESPEPVVPSAPAVGDMDYSDPFDARRDVQPESHAGTARPENNGYMEPYEAQRVLAELQRRAGGRGRGGVQLYDTPYEERGSGLAEAPEEGRESRLPQDDERPADEYDQPWEWKKEHISKAFAGERGTHLEMEGCGGGGDAGDASAGNALRAVGIVRSAWVLSTSHLATPADPVALCQHYMGQEAGSHTGLAMCSEACPGACPCSTRIAPEPKWLLTVHTELPSSAGSDMNGLPELPWPPPVGQLEEEPALGEQVQFECAEWDRSSSPDRTRSSRAALVSGSAKLRKPGEPAPVLGERVDPTLPLEKQVWYHGALSRSDAESLLTLCKESSYLVRNSESSHSEYSLSLRSCQGFMHMKFSQLKDGKYVLGQNSQPFGTIPEVIHYYTRHKLPIRGAEHLSLLFPVLVQTL</sequence>
<dbReference type="SMART" id="SM00252">
    <property type="entry name" value="SH2"/>
    <property type="match status" value="1"/>
</dbReference>
<dbReference type="GO" id="GO:0006915">
    <property type="term" value="P:apoptotic process"/>
    <property type="evidence" value="ECO:0007669"/>
    <property type="project" value="UniProtKB-KW"/>
</dbReference>
<feature type="region of interest" description="Disordered" evidence="5">
    <location>
        <begin position="1"/>
        <end position="25"/>
    </location>
</feature>
<dbReference type="PRINTS" id="PR00401">
    <property type="entry name" value="SH2DOMAIN"/>
</dbReference>
<gene>
    <name evidence="7" type="ORF">P4O66_013016</name>
</gene>
<dbReference type="PANTHER" id="PTHR15127">
    <property type="entry name" value="HEAVYWEIGHT, ISOFORM A"/>
    <property type="match status" value="1"/>
</dbReference>
<name>A0AAD8ZVL9_9TELE</name>
<dbReference type="EMBL" id="JAROKS010000002">
    <property type="protein sequence ID" value="KAK1805971.1"/>
    <property type="molecule type" value="Genomic_DNA"/>
</dbReference>
<dbReference type="Pfam" id="PF00017">
    <property type="entry name" value="SH2"/>
    <property type="match status" value="1"/>
</dbReference>
<keyword evidence="3 4" id="KW-0727">SH2 domain</keyword>
<feature type="compositionally biased region" description="Basic and acidic residues" evidence="5">
    <location>
        <begin position="196"/>
        <end position="217"/>
    </location>
</feature>
<evidence type="ECO:0000256" key="4">
    <source>
        <dbReference type="PROSITE-ProRule" id="PRU00191"/>
    </source>
</evidence>
<dbReference type="InterPro" id="IPR036860">
    <property type="entry name" value="SH2_dom_sf"/>
</dbReference>
<evidence type="ECO:0000256" key="1">
    <source>
        <dbReference type="ARBA" id="ARBA00022553"/>
    </source>
</evidence>
<dbReference type="PANTHER" id="PTHR15127:SF33">
    <property type="entry name" value="SH2 DOMAIN-CONTAINING ADAPTER PROTEIN D"/>
    <property type="match status" value="1"/>
</dbReference>
<feature type="region of interest" description="Disordered" evidence="5">
    <location>
        <begin position="40"/>
        <end position="73"/>
    </location>
</feature>
<dbReference type="AlphaFoldDB" id="A0AAD8ZVL9"/>
<dbReference type="InterPro" id="IPR000980">
    <property type="entry name" value="SH2"/>
</dbReference>
<dbReference type="CDD" id="cd09945">
    <property type="entry name" value="SH2_SHB_SHD_SHE_SHF_like"/>
    <property type="match status" value="1"/>
</dbReference>
<dbReference type="InterPro" id="IPR051846">
    <property type="entry name" value="SH2_domain_adapters"/>
</dbReference>
<feature type="region of interest" description="Disordered" evidence="5">
    <location>
        <begin position="369"/>
        <end position="405"/>
    </location>
</feature>
<dbReference type="SUPFAM" id="SSF55550">
    <property type="entry name" value="SH2 domain"/>
    <property type="match status" value="1"/>
</dbReference>
<keyword evidence="8" id="KW-1185">Reference proteome</keyword>
<feature type="region of interest" description="Disordered" evidence="5">
    <location>
        <begin position="168"/>
        <end position="217"/>
    </location>
</feature>
<evidence type="ECO:0000313" key="8">
    <source>
        <dbReference type="Proteomes" id="UP001239994"/>
    </source>
</evidence>
<dbReference type="GO" id="GO:0007165">
    <property type="term" value="P:signal transduction"/>
    <property type="evidence" value="ECO:0007669"/>
    <property type="project" value="UniProtKB-ARBA"/>
</dbReference>
<keyword evidence="2" id="KW-0053">Apoptosis</keyword>
<dbReference type="GO" id="GO:0001784">
    <property type="term" value="F:phosphotyrosine residue binding"/>
    <property type="evidence" value="ECO:0007669"/>
    <property type="project" value="TreeGrafter"/>
</dbReference>
<organism evidence="7 8">
    <name type="scientific">Electrophorus voltai</name>
    <dbReference type="NCBI Taxonomy" id="2609070"/>
    <lineage>
        <taxon>Eukaryota</taxon>
        <taxon>Metazoa</taxon>
        <taxon>Chordata</taxon>
        <taxon>Craniata</taxon>
        <taxon>Vertebrata</taxon>
        <taxon>Euteleostomi</taxon>
        <taxon>Actinopterygii</taxon>
        <taxon>Neopterygii</taxon>
        <taxon>Teleostei</taxon>
        <taxon>Ostariophysi</taxon>
        <taxon>Gymnotiformes</taxon>
        <taxon>Gymnotoidei</taxon>
        <taxon>Gymnotidae</taxon>
        <taxon>Electrophorus</taxon>
    </lineage>
</organism>
<feature type="domain" description="SH2" evidence="6">
    <location>
        <begin position="417"/>
        <end position="512"/>
    </location>
</feature>
<accession>A0AAD8ZVL9</accession>
<evidence type="ECO:0000256" key="3">
    <source>
        <dbReference type="ARBA" id="ARBA00022999"/>
    </source>
</evidence>
<feature type="compositionally biased region" description="Basic and acidic residues" evidence="5">
    <location>
        <begin position="48"/>
        <end position="57"/>
    </location>
</feature>
<evidence type="ECO:0000259" key="6">
    <source>
        <dbReference type="PROSITE" id="PS50001"/>
    </source>
</evidence>
<dbReference type="Proteomes" id="UP001239994">
    <property type="component" value="Unassembled WGS sequence"/>
</dbReference>
<evidence type="ECO:0000256" key="5">
    <source>
        <dbReference type="SAM" id="MobiDB-lite"/>
    </source>
</evidence>
<evidence type="ECO:0000256" key="2">
    <source>
        <dbReference type="ARBA" id="ARBA00022703"/>
    </source>
</evidence>
<evidence type="ECO:0000313" key="7">
    <source>
        <dbReference type="EMBL" id="KAK1805971.1"/>
    </source>
</evidence>